<sequence length="43" mass="4734">MQFDSRVQSGRSTFASSAKRNESKDGHPITTNRSADSIISSIY</sequence>
<dbReference type="Proteomes" id="UP000016630">
    <property type="component" value="Unassembled WGS sequence"/>
</dbReference>
<organism evidence="2 3">
    <name type="scientific">Porphyromonas gingivalis F0570</name>
    <dbReference type="NCBI Taxonomy" id="1227271"/>
    <lineage>
        <taxon>Bacteria</taxon>
        <taxon>Pseudomonadati</taxon>
        <taxon>Bacteroidota</taxon>
        <taxon>Bacteroidia</taxon>
        <taxon>Bacteroidales</taxon>
        <taxon>Porphyromonadaceae</taxon>
        <taxon>Porphyromonas</taxon>
    </lineage>
</organism>
<feature type="region of interest" description="Disordered" evidence="1">
    <location>
        <begin position="1"/>
        <end position="43"/>
    </location>
</feature>
<evidence type="ECO:0000256" key="1">
    <source>
        <dbReference type="SAM" id="MobiDB-lite"/>
    </source>
</evidence>
<comment type="caution">
    <text evidence="2">The sequence shown here is derived from an EMBL/GenBank/DDBJ whole genome shotgun (WGS) entry which is preliminary data.</text>
</comment>
<proteinExistence type="predicted"/>
<feature type="compositionally biased region" description="Polar residues" evidence="1">
    <location>
        <begin position="29"/>
        <end position="43"/>
    </location>
</feature>
<reference evidence="2 3" key="1">
    <citation type="submission" date="2013-06" db="EMBL/GenBank/DDBJ databases">
        <authorList>
            <person name="Weinstock G."/>
            <person name="Sodergren E."/>
            <person name="Lobos E.A."/>
            <person name="Fulton L."/>
            <person name="Fulton R."/>
            <person name="Courtney L."/>
            <person name="Fronick C."/>
            <person name="O'Laughlin M."/>
            <person name="Godfrey J."/>
            <person name="Wilson R.M."/>
            <person name="Miner T."/>
            <person name="Farmer C."/>
            <person name="Delehaunty K."/>
            <person name="Cordes M."/>
            <person name="Minx P."/>
            <person name="Tomlinson C."/>
            <person name="Chen J."/>
            <person name="Wollam A."/>
            <person name="Pepin K.H."/>
            <person name="Bhonagiri V."/>
            <person name="Zhang X."/>
            <person name="Warren W."/>
            <person name="Mitreva M."/>
            <person name="Mardis E.R."/>
            <person name="Wilson R.K."/>
        </authorList>
    </citation>
    <scope>NUCLEOTIDE SEQUENCE [LARGE SCALE GENOMIC DNA]</scope>
    <source>
        <strain evidence="2 3">F0570</strain>
    </source>
</reference>
<dbReference type="EMBL" id="AWUW01000129">
    <property type="protein sequence ID" value="ERJ64623.1"/>
    <property type="molecule type" value="Genomic_DNA"/>
</dbReference>
<name>A0A0E2M3S8_PORGN</name>
<dbReference type="HOGENOM" id="CLU_3237525_0_0_10"/>
<feature type="compositionally biased region" description="Polar residues" evidence="1">
    <location>
        <begin position="1"/>
        <end position="18"/>
    </location>
</feature>
<protein>
    <submittedName>
        <fullName evidence="2">Uncharacterized protein</fullName>
    </submittedName>
</protein>
<gene>
    <name evidence="2" type="ORF">HMPREF1555_01766</name>
</gene>
<dbReference type="AlphaFoldDB" id="A0A0E2M3S8"/>
<accession>A0A0E2M3S8</accession>
<evidence type="ECO:0000313" key="2">
    <source>
        <dbReference type="EMBL" id="ERJ64623.1"/>
    </source>
</evidence>
<evidence type="ECO:0000313" key="3">
    <source>
        <dbReference type="Proteomes" id="UP000016630"/>
    </source>
</evidence>